<evidence type="ECO:0000256" key="3">
    <source>
        <dbReference type="ARBA" id="ARBA00023163"/>
    </source>
</evidence>
<organism evidence="5 6">
    <name type="scientific">Pedobacter cryoconitis</name>
    <dbReference type="NCBI Taxonomy" id="188932"/>
    <lineage>
        <taxon>Bacteria</taxon>
        <taxon>Pseudomonadati</taxon>
        <taxon>Bacteroidota</taxon>
        <taxon>Sphingobacteriia</taxon>
        <taxon>Sphingobacteriales</taxon>
        <taxon>Sphingobacteriaceae</taxon>
        <taxon>Pedobacter</taxon>
    </lineage>
</organism>
<dbReference type="Gene3D" id="1.10.10.60">
    <property type="entry name" value="Homeodomain-like"/>
    <property type="match status" value="1"/>
</dbReference>
<dbReference type="SUPFAM" id="SSF51215">
    <property type="entry name" value="Regulatory protein AraC"/>
    <property type="match status" value="1"/>
</dbReference>
<dbReference type="InterPro" id="IPR018060">
    <property type="entry name" value="HTH_AraC"/>
</dbReference>
<dbReference type="Proteomes" id="UP000537204">
    <property type="component" value="Unassembled WGS sequence"/>
</dbReference>
<dbReference type="EMBL" id="JACHCE010000001">
    <property type="protein sequence ID" value="MBB5635035.1"/>
    <property type="molecule type" value="Genomic_DNA"/>
</dbReference>
<dbReference type="AlphaFoldDB" id="A0A7W9DYZ6"/>
<protein>
    <submittedName>
        <fullName evidence="5">AraC-like DNA-binding protein</fullName>
    </submittedName>
</protein>
<dbReference type="PROSITE" id="PS01124">
    <property type="entry name" value="HTH_ARAC_FAMILY_2"/>
    <property type="match status" value="1"/>
</dbReference>
<evidence type="ECO:0000256" key="1">
    <source>
        <dbReference type="ARBA" id="ARBA00023015"/>
    </source>
</evidence>
<keyword evidence="2 5" id="KW-0238">DNA-binding</keyword>
<comment type="caution">
    <text evidence="5">The sequence shown here is derived from an EMBL/GenBank/DDBJ whole genome shotgun (WGS) entry which is preliminary data.</text>
</comment>
<dbReference type="RefSeq" id="WP_183879340.1">
    <property type="nucleotide sequence ID" value="NZ_JACHCE010000001.1"/>
</dbReference>
<accession>A0A7W9DYZ6</accession>
<dbReference type="GO" id="GO:0043565">
    <property type="term" value="F:sequence-specific DNA binding"/>
    <property type="evidence" value="ECO:0007669"/>
    <property type="project" value="InterPro"/>
</dbReference>
<dbReference type="SUPFAM" id="SSF46689">
    <property type="entry name" value="Homeodomain-like"/>
    <property type="match status" value="1"/>
</dbReference>
<feature type="domain" description="HTH araC/xylS-type" evidence="4">
    <location>
        <begin position="164"/>
        <end position="262"/>
    </location>
</feature>
<evidence type="ECO:0000259" key="4">
    <source>
        <dbReference type="PROSITE" id="PS01124"/>
    </source>
</evidence>
<dbReference type="PANTHER" id="PTHR46796">
    <property type="entry name" value="HTH-TYPE TRANSCRIPTIONAL ACTIVATOR RHAS-RELATED"/>
    <property type="match status" value="1"/>
</dbReference>
<keyword evidence="1" id="KW-0805">Transcription regulation</keyword>
<dbReference type="Pfam" id="PF12833">
    <property type="entry name" value="HTH_18"/>
    <property type="match status" value="1"/>
</dbReference>
<name>A0A7W9DYZ6_9SPHI</name>
<evidence type="ECO:0000256" key="2">
    <source>
        <dbReference type="ARBA" id="ARBA00023125"/>
    </source>
</evidence>
<dbReference type="InterPro" id="IPR050204">
    <property type="entry name" value="AraC_XylS_family_regulators"/>
</dbReference>
<gene>
    <name evidence="5" type="ORF">HDE68_000920</name>
</gene>
<dbReference type="InterPro" id="IPR037923">
    <property type="entry name" value="HTH-like"/>
</dbReference>
<reference evidence="5 6" key="1">
    <citation type="submission" date="2020-08" db="EMBL/GenBank/DDBJ databases">
        <title>Genomic Encyclopedia of Type Strains, Phase IV (KMG-V): Genome sequencing to study the core and pangenomes of soil and plant-associated prokaryotes.</title>
        <authorList>
            <person name="Whitman W."/>
        </authorList>
    </citation>
    <scope>NUCLEOTIDE SEQUENCE [LARGE SCALE GENOMIC DNA]</scope>
    <source>
        <strain evidence="5 6">S3M1</strain>
    </source>
</reference>
<dbReference type="InterPro" id="IPR009057">
    <property type="entry name" value="Homeodomain-like_sf"/>
</dbReference>
<keyword evidence="3" id="KW-0804">Transcription</keyword>
<dbReference type="InterPro" id="IPR054015">
    <property type="entry name" value="ExsA-like_N"/>
</dbReference>
<dbReference type="SMART" id="SM00342">
    <property type="entry name" value="HTH_ARAC"/>
    <property type="match status" value="1"/>
</dbReference>
<dbReference type="Pfam" id="PF22200">
    <property type="entry name" value="ExsA_N"/>
    <property type="match status" value="1"/>
</dbReference>
<dbReference type="PANTHER" id="PTHR46796:SF6">
    <property type="entry name" value="ARAC SUBFAMILY"/>
    <property type="match status" value="1"/>
</dbReference>
<proteinExistence type="predicted"/>
<sequence>MNMQGIQSCHLGPGISPEQIVPEHFFLYILQGTMLVYNGEKHYEIGPGDCCIARKNHLLRYNKQQQNGDFKKIVIVLDEHFLKTFLTKHPSVSGTAEQDDSIVTMKSNSLLDSFIQSLAPYYKGEAEIEETFADIKREELLLILLQKHPGLANVFFNFSAPEKIDIEEFMSRNFRFNISLERFAFLTGRSLSVFKRDFRMVFNETPGRWLTRKRLEEAYFLIHNQNQKPRDIYLDLGFEDLSHFSFAFKKQFGQSPTKLHSVV</sequence>
<evidence type="ECO:0000313" key="5">
    <source>
        <dbReference type="EMBL" id="MBB5635035.1"/>
    </source>
</evidence>
<evidence type="ECO:0000313" key="6">
    <source>
        <dbReference type="Proteomes" id="UP000537204"/>
    </source>
</evidence>
<dbReference type="GO" id="GO:0003700">
    <property type="term" value="F:DNA-binding transcription factor activity"/>
    <property type="evidence" value="ECO:0007669"/>
    <property type="project" value="InterPro"/>
</dbReference>